<organism evidence="1 2">
    <name type="scientific">Stutzerimonas stutzeri</name>
    <name type="common">Pseudomonas stutzeri</name>
    <dbReference type="NCBI Taxonomy" id="316"/>
    <lineage>
        <taxon>Bacteria</taxon>
        <taxon>Pseudomonadati</taxon>
        <taxon>Pseudomonadota</taxon>
        <taxon>Gammaproteobacteria</taxon>
        <taxon>Pseudomonadales</taxon>
        <taxon>Pseudomonadaceae</taxon>
        <taxon>Stutzerimonas</taxon>
    </lineage>
</organism>
<evidence type="ECO:0000313" key="1">
    <source>
        <dbReference type="EMBL" id="MDH1234497.1"/>
    </source>
</evidence>
<accession>A0AA42P710</accession>
<dbReference type="Proteomes" id="UP001158500">
    <property type="component" value="Unassembled WGS sequence"/>
</dbReference>
<sequence>MGFFRTWDETGKNLVDSDYVTFGLIKSGYMTYLTSVEQKRREFINNNTYYPTGIFDSIYGFTVTAEAPIVFVAGRAVLQQIVRTGNSFTYWYAHASASVRYYVFDLMRDRDPGPAKLRLWDDAGVCTLDTGMPFMDINGSAVAPPPSTFSGVGRGYVGATTTVLGEYGWGRSVMDTISFPATGDCAVSNQWSRAMFHATQDGTQRISAKEGAYGAGGRLVFAMATEAGCLIDPFFNPPHIVEYGFFDIPTARLPSASYIDASTLPLPFG</sequence>
<evidence type="ECO:0000313" key="2">
    <source>
        <dbReference type="Proteomes" id="UP001158500"/>
    </source>
</evidence>
<comment type="caution">
    <text evidence="1">The sequence shown here is derived from an EMBL/GenBank/DDBJ whole genome shotgun (WGS) entry which is preliminary data.</text>
</comment>
<name>A0AA42P710_STUST</name>
<proteinExistence type="predicted"/>
<reference evidence="1" key="1">
    <citation type="submission" date="2022-09" db="EMBL/GenBank/DDBJ databases">
        <title>Intensive care unit water sources are persistently colonized with multi-drug resistant bacteria and are the site of extensive horizontal gene transfer of antibiotic resistance genes.</title>
        <authorList>
            <person name="Diorio-Toth L."/>
        </authorList>
    </citation>
    <scope>NUCLEOTIDE SEQUENCE</scope>
    <source>
        <strain evidence="1">GD03947</strain>
    </source>
</reference>
<dbReference type="AlphaFoldDB" id="A0AA42P710"/>
<dbReference type="EMBL" id="JAOCAE010000001">
    <property type="protein sequence ID" value="MDH1234497.1"/>
    <property type="molecule type" value="Genomic_DNA"/>
</dbReference>
<gene>
    <name evidence="1" type="ORF">N5C32_00405</name>
</gene>
<protein>
    <submittedName>
        <fullName evidence="1">Uncharacterized protein</fullName>
    </submittedName>
</protein>
<dbReference type="RefSeq" id="WP_279640974.1">
    <property type="nucleotide sequence ID" value="NZ_JAOCAE010000001.1"/>
</dbReference>